<dbReference type="Proteomes" id="UP001320706">
    <property type="component" value="Unassembled WGS sequence"/>
</dbReference>
<sequence length="251" mass="27776">MHRLFLTGQRLLGLGEPQLLPQHLLRSRLGWQPRPSRFLNARPASTRSRPNKSIPPPNGPPPNASAHSAPSSRYSKLYSSAREPLSLLFTTVGILLGLHIFVEYFYSISGTWGISMLPTLAADGELLLLSHYYHHGRGIKVGDVVSFKHPLDGEKRAAKRVVGMEGDFVLRDTPGKGKGIMMQVPKGHCYVVGDNLKHSRDSRTFGPVPLALIKAKVIGKVKRTWFLLPYLERLPEPLQPAVLLDEGDAVD</sequence>
<accession>A0ACC3SNL5</accession>
<comment type="caution">
    <text evidence="1">The sequence shown here is derived from an EMBL/GenBank/DDBJ whole genome shotgun (WGS) entry which is preliminary data.</text>
</comment>
<evidence type="ECO:0000313" key="1">
    <source>
        <dbReference type="EMBL" id="KAK8220047.1"/>
    </source>
</evidence>
<dbReference type="EMBL" id="JAMKPW020000002">
    <property type="protein sequence ID" value="KAK8220047.1"/>
    <property type="molecule type" value="Genomic_DNA"/>
</dbReference>
<proteinExistence type="predicted"/>
<reference evidence="1" key="1">
    <citation type="submission" date="2024-02" db="EMBL/GenBank/DDBJ databases">
        <title>Metagenome Assembled Genome of Zalaria obscura JY119.</title>
        <authorList>
            <person name="Vighnesh L."/>
            <person name="Jagadeeshwari U."/>
            <person name="Venkata Ramana C."/>
            <person name="Sasikala C."/>
        </authorList>
    </citation>
    <scope>NUCLEOTIDE SEQUENCE</scope>
    <source>
        <strain evidence="1">JY119</strain>
    </source>
</reference>
<keyword evidence="2" id="KW-1185">Reference proteome</keyword>
<organism evidence="1 2">
    <name type="scientific">Zalaria obscura</name>
    <dbReference type="NCBI Taxonomy" id="2024903"/>
    <lineage>
        <taxon>Eukaryota</taxon>
        <taxon>Fungi</taxon>
        <taxon>Dikarya</taxon>
        <taxon>Ascomycota</taxon>
        <taxon>Pezizomycotina</taxon>
        <taxon>Dothideomycetes</taxon>
        <taxon>Dothideomycetidae</taxon>
        <taxon>Dothideales</taxon>
        <taxon>Zalariaceae</taxon>
        <taxon>Zalaria</taxon>
    </lineage>
</organism>
<name>A0ACC3SNL5_9PEZI</name>
<gene>
    <name evidence="1" type="ORF">M8818_000463</name>
</gene>
<protein>
    <submittedName>
        <fullName evidence="1">Uncharacterized protein</fullName>
    </submittedName>
</protein>
<evidence type="ECO:0000313" key="2">
    <source>
        <dbReference type="Proteomes" id="UP001320706"/>
    </source>
</evidence>